<evidence type="ECO:0008006" key="3">
    <source>
        <dbReference type="Google" id="ProtNLM"/>
    </source>
</evidence>
<dbReference type="EMBL" id="LT629692">
    <property type="protein sequence ID" value="SDG95707.1"/>
    <property type="molecule type" value="Genomic_DNA"/>
</dbReference>
<gene>
    <name evidence="1" type="ORF">SAMN04489810_1752</name>
</gene>
<dbReference type="InterPro" id="IPR011008">
    <property type="entry name" value="Dimeric_a/b-barrel"/>
</dbReference>
<evidence type="ECO:0000313" key="2">
    <source>
        <dbReference type="Proteomes" id="UP000199009"/>
    </source>
</evidence>
<proteinExistence type="predicted"/>
<dbReference type="SUPFAM" id="SSF54909">
    <property type="entry name" value="Dimeric alpha+beta barrel"/>
    <property type="match status" value="1"/>
</dbReference>
<accession>A0A1G7YH73</accession>
<name>A0A1G7YH73_9MICO</name>
<organism evidence="1 2">
    <name type="scientific">Microbacterium pygmaeum</name>
    <dbReference type="NCBI Taxonomy" id="370764"/>
    <lineage>
        <taxon>Bacteria</taxon>
        <taxon>Bacillati</taxon>
        <taxon>Actinomycetota</taxon>
        <taxon>Actinomycetes</taxon>
        <taxon>Micrococcales</taxon>
        <taxon>Microbacteriaceae</taxon>
        <taxon>Microbacterium</taxon>
    </lineage>
</organism>
<evidence type="ECO:0000313" key="1">
    <source>
        <dbReference type="EMBL" id="SDG95707.1"/>
    </source>
</evidence>
<dbReference type="STRING" id="370764.SAMN04489810_1752"/>
<sequence length="108" mass="12715">MASMTDEQNVIRMWRGVIRTADTDEYVDYVERTGIEEYRATPGNRDAWTVTRDLADGLTEIVTISRWDSFDSIHGFAGDDIEKAVYYPEDDRYLVERDDRVRHYVQRS</sequence>
<reference evidence="1 2" key="1">
    <citation type="submission" date="2016-10" db="EMBL/GenBank/DDBJ databases">
        <authorList>
            <person name="de Groot N.N."/>
        </authorList>
    </citation>
    <scope>NUCLEOTIDE SEQUENCE [LARGE SCALE GENOMIC DNA]</scope>
    <source>
        <strain evidence="1 2">DSM 23142</strain>
    </source>
</reference>
<dbReference type="AlphaFoldDB" id="A0A1G7YH73"/>
<keyword evidence="2" id="KW-1185">Reference proteome</keyword>
<protein>
    <recommendedName>
        <fullName evidence="3">Antibiotic biosynthesis monooxygenase</fullName>
    </recommendedName>
</protein>
<dbReference type="Proteomes" id="UP000199009">
    <property type="component" value="Chromosome I"/>
</dbReference>